<dbReference type="Gene3D" id="2.60.120.260">
    <property type="entry name" value="Galactose-binding domain-like"/>
    <property type="match status" value="1"/>
</dbReference>
<dbReference type="SUPFAM" id="SSF49785">
    <property type="entry name" value="Galactose-binding domain-like"/>
    <property type="match status" value="1"/>
</dbReference>
<protein>
    <recommendedName>
        <fullName evidence="1">F5/8 type C domain-containing protein</fullName>
    </recommendedName>
</protein>
<dbReference type="EMBL" id="JAPFFF010000004">
    <property type="protein sequence ID" value="KAK8892972.1"/>
    <property type="molecule type" value="Genomic_DNA"/>
</dbReference>
<keyword evidence="3" id="KW-1185">Reference proteome</keyword>
<sequence length="194" mass="22851">MSSDVWNAIFDRVLKSQVLKEEIQKSNRQYKKKGLPLLLNGEEFNGIIKYLTNKTGGNIHDNGTIETTTNTYHGGNEPKFLLDFHYNNFYESNQANNAWVCFDFKDMKIKITNYSIKSNTNSPNGRNLRSWDLEVSNDGQKWEKIDERRNCEEINGSLLTATFSRYVRLHQTDTTWNGRNPWFYYIEFYGYLIE</sequence>
<dbReference type="InterPro" id="IPR000421">
    <property type="entry name" value="FA58C"/>
</dbReference>
<dbReference type="Proteomes" id="UP001470230">
    <property type="component" value="Unassembled WGS sequence"/>
</dbReference>
<dbReference type="InterPro" id="IPR008979">
    <property type="entry name" value="Galactose-bd-like_sf"/>
</dbReference>
<evidence type="ECO:0000259" key="1">
    <source>
        <dbReference type="Pfam" id="PF00754"/>
    </source>
</evidence>
<gene>
    <name evidence="2" type="ORF">M9Y10_030226</name>
</gene>
<comment type="caution">
    <text evidence="2">The sequence shown here is derived from an EMBL/GenBank/DDBJ whole genome shotgun (WGS) entry which is preliminary data.</text>
</comment>
<dbReference type="Pfam" id="PF00754">
    <property type="entry name" value="F5_F8_type_C"/>
    <property type="match status" value="1"/>
</dbReference>
<proteinExistence type="predicted"/>
<organism evidence="2 3">
    <name type="scientific">Tritrichomonas musculus</name>
    <dbReference type="NCBI Taxonomy" id="1915356"/>
    <lineage>
        <taxon>Eukaryota</taxon>
        <taxon>Metamonada</taxon>
        <taxon>Parabasalia</taxon>
        <taxon>Tritrichomonadida</taxon>
        <taxon>Tritrichomonadidae</taxon>
        <taxon>Tritrichomonas</taxon>
    </lineage>
</organism>
<accession>A0ABR2KPD4</accession>
<name>A0ABR2KPD4_9EUKA</name>
<reference evidence="2 3" key="1">
    <citation type="submission" date="2024-04" db="EMBL/GenBank/DDBJ databases">
        <title>Tritrichomonas musculus Genome.</title>
        <authorList>
            <person name="Alves-Ferreira E."/>
            <person name="Grigg M."/>
            <person name="Lorenzi H."/>
            <person name="Galac M."/>
        </authorList>
    </citation>
    <scope>NUCLEOTIDE SEQUENCE [LARGE SCALE GENOMIC DNA]</scope>
    <source>
        <strain evidence="2 3">EAF2021</strain>
    </source>
</reference>
<evidence type="ECO:0000313" key="2">
    <source>
        <dbReference type="EMBL" id="KAK8892972.1"/>
    </source>
</evidence>
<feature type="domain" description="F5/8 type C" evidence="1">
    <location>
        <begin position="68"/>
        <end position="187"/>
    </location>
</feature>
<evidence type="ECO:0000313" key="3">
    <source>
        <dbReference type="Proteomes" id="UP001470230"/>
    </source>
</evidence>